<comment type="caution">
    <text evidence="1">The sequence shown here is derived from an EMBL/GenBank/DDBJ whole genome shotgun (WGS) entry which is preliminary data.</text>
</comment>
<reference evidence="2" key="1">
    <citation type="journal article" date="2019" name="Int. J. Syst. Evol. Microbiol.">
        <title>The Global Catalogue of Microorganisms (GCM) 10K type strain sequencing project: providing services to taxonomists for standard genome sequencing and annotation.</title>
        <authorList>
            <consortium name="The Broad Institute Genomics Platform"/>
            <consortium name="The Broad Institute Genome Sequencing Center for Infectious Disease"/>
            <person name="Wu L."/>
            <person name="Ma J."/>
        </authorList>
    </citation>
    <scope>NUCLEOTIDE SEQUENCE [LARGE SCALE GENOMIC DNA]</scope>
    <source>
        <strain evidence="2">KCTC 52660</strain>
    </source>
</reference>
<evidence type="ECO:0008006" key="3">
    <source>
        <dbReference type="Google" id="ProtNLM"/>
    </source>
</evidence>
<accession>A0ABV7B9J2</accession>
<dbReference type="Proteomes" id="UP001595386">
    <property type="component" value="Unassembled WGS sequence"/>
</dbReference>
<dbReference type="EMBL" id="JBHRSQ010000039">
    <property type="protein sequence ID" value="MFC2993478.1"/>
    <property type="molecule type" value="Genomic_DNA"/>
</dbReference>
<protein>
    <recommendedName>
        <fullName evidence="3">Type 4 fimbrial biogenesis protein PilX N-terminal domain-containing protein</fullName>
    </recommendedName>
</protein>
<evidence type="ECO:0000313" key="2">
    <source>
        <dbReference type="Proteomes" id="UP001595386"/>
    </source>
</evidence>
<sequence>MKKHQNGSALLVVISVLAASLIIGVSSMQSSHVGERLAGSQRASTKLSMSAERAGAAAFSMVRSDLSTFLKNEECSSDDFFLPINAEGGVIDFNSKGAIDEETMLPAERGDFIANWEFLSALDTFASLESGPCVSVLPVPIDFADEDCSDLLEKEGINPTSDDIECSYRFVTLYDSSEEKEVDRVKRYIVAMARMVSGESGTFAESLPLFIEVEYADININWLFDGPPIAFLADDFDTDDVTISGANNMNLNGKGGYEISLPSSVYKSSETQKYPGSGNQEWTPLDFFRESFSTNTATPSITDGDIDIGEFITFIEGLRSASIDYSVPNIHYVTEDPDMSAYDAGDGDGEVNVLVVADNFTWRGKNNFRGIIIVLGAQVKYSGGGSGDLYGSLIHAPITPDSPTYDWIDSNGFVEFPEVERFLVEDGWQYGNSNFEFDFSGGGSSTLENDAEALDFAQDSAESAPGFAKATSWETE</sequence>
<name>A0ABV7B9J2_9GAMM</name>
<keyword evidence="2" id="KW-1185">Reference proteome</keyword>
<dbReference type="RefSeq" id="WP_379761147.1">
    <property type="nucleotide sequence ID" value="NZ_JBHRSQ010000039.1"/>
</dbReference>
<proteinExistence type="predicted"/>
<organism evidence="1 2">
    <name type="scientific">Halomonas tibetensis</name>
    <dbReference type="NCBI Taxonomy" id="2259590"/>
    <lineage>
        <taxon>Bacteria</taxon>
        <taxon>Pseudomonadati</taxon>
        <taxon>Pseudomonadota</taxon>
        <taxon>Gammaproteobacteria</taxon>
        <taxon>Oceanospirillales</taxon>
        <taxon>Halomonadaceae</taxon>
        <taxon>Halomonas</taxon>
    </lineage>
</organism>
<evidence type="ECO:0000313" key="1">
    <source>
        <dbReference type="EMBL" id="MFC2993478.1"/>
    </source>
</evidence>
<gene>
    <name evidence="1" type="ORF">ACFODV_15765</name>
</gene>